<dbReference type="InterPro" id="IPR002913">
    <property type="entry name" value="START_lipid-bd_dom"/>
</dbReference>
<dbReference type="GO" id="GO:0035023">
    <property type="term" value="P:regulation of Rho protein signal transduction"/>
    <property type="evidence" value="ECO:0007669"/>
    <property type="project" value="TreeGrafter"/>
</dbReference>
<dbReference type="InterPro" id="IPR023393">
    <property type="entry name" value="START-like_dom_sf"/>
</dbReference>
<evidence type="ECO:0000259" key="4">
    <source>
        <dbReference type="PROSITE" id="PS50238"/>
    </source>
</evidence>
<proteinExistence type="predicted"/>
<evidence type="ECO:0008006" key="8">
    <source>
        <dbReference type="Google" id="ProtNLM"/>
    </source>
</evidence>
<dbReference type="SMART" id="SM00324">
    <property type="entry name" value="RhoGAP"/>
    <property type="match status" value="1"/>
</dbReference>
<dbReference type="Pfam" id="PF01852">
    <property type="entry name" value="START"/>
    <property type="match status" value="1"/>
</dbReference>
<dbReference type="Ensembl" id="ENSPSTT00000015214.1">
    <property type="protein sequence ID" value="ENSPSTP00000014498.1"/>
    <property type="gene ID" value="ENSPSTG00000010212.1"/>
</dbReference>
<dbReference type="PANTHER" id="PTHR12659">
    <property type="entry name" value="RHO-TYPE GTPASE ACTIVATING PROTEIN"/>
    <property type="match status" value="1"/>
</dbReference>
<evidence type="ECO:0000313" key="7">
    <source>
        <dbReference type="Proteomes" id="UP000694428"/>
    </source>
</evidence>
<evidence type="ECO:0000256" key="1">
    <source>
        <dbReference type="ARBA" id="ARBA00022468"/>
    </source>
</evidence>
<dbReference type="CDD" id="cd04375">
    <property type="entry name" value="RhoGAP_DLC1"/>
    <property type="match status" value="1"/>
</dbReference>
<dbReference type="CDD" id="cd08909">
    <property type="entry name" value="START_STARD13-like"/>
    <property type="match status" value="1"/>
</dbReference>
<feature type="region of interest" description="Disordered" evidence="3">
    <location>
        <begin position="536"/>
        <end position="574"/>
    </location>
</feature>
<dbReference type="SMART" id="SM00234">
    <property type="entry name" value="START"/>
    <property type="match status" value="1"/>
</dbReference>
<dbReference type="SUPFAM" id="SSF55961">
    <property type="entry name" value="Bet v1-like"/>
    <property type="match status" value="1"/>
</dbReference>
<dbReference type="GO" id="GO:0030036">
    <property type="term" value="P:actin cytoskeleton organization"/>
    <property type="evidence" value="ECO:0007669"/>
    <property type="project" value="TreeGrafter"/>
</dbReference>
<protein>
    <recommendedName>
        <fullName evidence="8">StAR-related lipid transfer protein 13</fullName>
    </recommendedName>
</protein>
<dbReference type="Pfam" id="PF00620">
    <property type="entry name" value="RhoGAP"/>
    <property type="match status" value="1"/>
</dbReference>
<dbReference type="GO" id="GO:0008289">
    <property type="term" value="F:lipid binding"/>
    <property type="evidence" value="ECO:0007669"/>
    <property type="project" value="InterPro"/>
</dbReference>
<dbReference type="SUPFAM" id="SSF48350">
    <property type="entry name" value="GTPase activation domain, GAP"/>
    <property type="match status" value="1"/>
</dbReference>
<keyword evidence="1" id="KW-0343">GTPase activation</keyword>
<dbReference type="PANTHER" id="PTHR12659:SF6">
    <property type="entry name" value="STAR-RELATED LIPID TRANSFER PROTEIN 13"/>
    <property type="match status" value="1"/>
</dbReference>
<keyword evidence="2" id="KW-0597">Phosphoprotein</keyword>
<dbReference type="PROSITE" id="PS50848">
    <property type="entry name" value="START"/>
    <property type="match status" value="1"/>
</dbReference>
<dbReference type="FunFam" id="3.30.530.20:FF:000009">
    <property type="entry name" value="StAR related lipid transfer domain containing 13"/>
    <property type="match status" value="1"/>
</dbReference>
<dbReference type="Gene3D" id="1.10.287.2070">
    <property type="match status" value="1"/>
</dbReference>
<reference evidence="6" key="2">
    <citation type="submission" date="2025-09" db="UniProtKB">
        <authorList>
            <consortium name="Ensembl"/>
        </authorList>
    </citation>
    <scope>IDENTIFICATION</scope>
</reference>
<feature type="domain" description="START" evidence="5">
    <location>
        <begin position="886"/>
        <end position="1054"/>
    </location>
</feature>
<sequence>MLKQVPRTSGTGCYYLNSVSPEGQEMYLWFDQTARRPPYRTSRILARQQLLTKIQQEIEAKEACDWLRAAGFPQYAQFYEDSQFPIDIAAVKKDHDFLDKDLVEPLCSIMVLNWLLNALQSCALDFDLDSDEEDLCAISNKWTFQRTSRRWSRVDDIDALLHQSDRHGSSGDIKMKNTTSSESVLTDLSEPEVSSVHSESSGGSDNRSPSSISSIARETCNCSGQHESTLLPDLTVISTALSPKDNVKNEKPMRTKTKTFLKRMETLKAKGVHGKLKGSGRAGPLEISRPVLQHEPKSLKDMHCVQIVNGDLQNLAQDSGKRGLSFSAKSSSESSQSENSSSGVSTPCLKERKCHEANKRGGMYLDDLDVLAGTALRQVVDQNRKNEFHSQENLVVHIPKDHKPGTFPKALSIESLSPTDNSNGVNWRTGSISLGKQNCSTPKETGLMACCPKESRISIYDNVPGSHLYASTGDLLDLEKGELFPHLDDILQHVNGLRDVVDGWSKNVLPGLPVDNVSVRESPSLPFQSPTQITLDFEGNSVSDGRTTPSDMDRDGTSLNESEATGVRERRDSGVGASLTRNWSQLPISAGSVTQKCSVNTQIFSRTLFISIFRSVPKFMKRMKVPDYKDKNVFGVPLIVHVQRTGQPLPQSIQQALHYLRSSCLDQVGLFRKSGVKSRIQALRQMNESSPENVNYEDQSAYDVADMVKQFFRDLPEPLLTSKLGETFLHIYQYVPKEQRLQAVQAAIMLMSDENREVLQTLLCFLSDVTSVEENQMTPMNIAVCLAPSLFHLNIVKKESSPRVIQKKYATGKPDQKDLSENLAATQGLAHMIMECNKLFEVPHEMVTQSRNSYIDAEVHSPTLDELGKQVDEEGGNYQMYLESLMQNLHKEAKEKFKGWVTCSSMENTELAYKKVGDGNPLRLWKASVEVEAPPSVVLNRVLRERHLWDEDFLQWKVVESLDKQTEVYQYVLNSMAPHPVRDFVVLRTWRTDLPRGTCMLVAISVEHEEAPLMGAVRAIVMDSQYLIEPCGSGKARLTHICRIDLKGHSPEWYNKGFGHLCAAEVARIRNSFQPLIAEGPETKI</sequence>
<dbReference type="FunFam" id="1.10.555.10:FF:000007">
    <property type="entry name" value="rho GTPase-activating protein 7 isoform X2"/>
    <property type="match status" value="1"/>
</dbReference>
<dbReference type="GO" id="GO:0005096">
    <property type="term" value="F:GTPase activator activity"/>
    <property type="evidence" value="ECO:0007669"/>
    <property type="project" value="UniProtKB-KW"/>
</dbReference>
<dbReference type="Gene3D" id="3.30.530.20">
    <property type="match status" value="1"/>
</dbReference>
<dbReference type="SUPFAM" id="SSF47769">
    <property type="entry name" value="SAM/Pointed domain"/>
    <property type="match status" value="1"/>
</dbReference>
<reference evidence="6" key="1">
    <citation type="submission" date="2025-08" db="UniProtKB">
        <authorList>
            <consortium name="Ensembl"/>
        </authorList>
    </citation>
    <scope>IDENTIFICATION</scope>
</reference>
<dbReference type="InterPro" id="IPR000198">
    <property type="entry name" value="RhoGAP_dom"/>
</dbReference>
<dbReference type="InterPro" id="IPR008936">
    <property type="entry name" value="Rho_GTPase_activation_prot"/>
</dbReference>
<evidence type="ECO:0000313" key="6">
    <source>
        <dbReference type="Ensembl" id="ENSPSTP00000014498.1"/>
    </source>
</evidence>
<dbReference type="InterPro" id="IPR013761">
    <property type="entry name" value="SAM/pointed_sf"/>
</dbReference>
<dbReference type="Proteomes" id="UP000694428">
    <property type="component" value="Unplaced"/>
</dbReference>
<feature type="region of interest" description="Disordered" evidence="3">
    <location>
        <begin position="167"/>
        <end position="213"/>
    </location>
</feature>
<name>A0A8C9FEW2_PAVCR</name>
<feature type="compositionally biased region" description="Polar residues" evidence="3">
    <location>
        <begin position="536"/>
        <end position="550"/>
    </location>
</feature>
<feature type="compositionally biased region" description="Polar residues" evidence="3">
    <location>
        <begin position="176"/>
        <end position="186"/>
    </location>
</feature>
<evidence type="ECO:0000256" key="3">
    <source>
        <dbReference type="SAM" id="MobiDB-lite"/>
    </source>
</evidence>
<feature type="domain" description="Rho-GAP" evidence="4">
    <location>
        <begin position="636"/>
        <end position="840"/>
    </location>
</feature>
<evidence type="ECO:0000256" key="2">
    <source>
        <dbReference type="ARBA" id="ARBA00022553"/>
    </source>
</evidence>
<dbReference type="GO" id="GO:0007165">
    <property type="term" value="P:signal transduction"/>
    <property type="evidence" value="ECO:0007669"/>
    <property type="project" value="InterPro"/>
</dbReference>
<evidence type="ECO:0000259" key="5">
    <source>
        <dbReference type="PROSITE" id="PS50848"/>
    </source>
</evidence>
<dbReference type="PROSITE" id="PS50238">
    <property type="entry name" value="RHOGAP"/>
    <property type="match status" value="1"/>
</dbReference>
<feature type="compositionally biased region" description="Low complexity" evidence="3">
    <location>
        <begin position="191"/>
        <end position="213"/>
    </location>
</feature>
<feature type="compositionally biased region" description="Low complexity" evidence="3">
    <location>
        <begin position="325"/>
        <end position="345"/>
    </location>
</feature>
<dbReference type="Gene3D" id="1.10.555.10">
    <property type="entry name" value="Rho GTPase activation protein"/>
    <property type="match status" value="1"/>
</dbReference>
<keyword evidence="7" id="KW-1185">Reference proteome</keyword>
<accession>A0A8C9FEW2</accession>
<feature type="region of interest" description="Disordered" evidence="3">
    <location>
        <begin position="322"/>
        <end position="347"/>
    </location>
</feature>
<dbReference type="AlphaFoldDB" id="A0A8C9FEW2"/>
<organism evidence="6 7">
    <name type="scientific">Pavo cristatus</name>
    <name type="common">Indian peafowl</name>
    <name type="synonym">Blue peafowl</name>
    <dbReference type="NCBI Taxonomy" id="9049"/>
    <lineage>
        <taxon>Eukaryota</taxon>
        <taxon>Metazoa</taxon>
        <taxon>Chordata</taxon>
        <taxon>Craniata</taxon>
        <taxon>Vertebrata</taxon>
        <taxon>Euteleostomi</taxon>
        <taxon>Archelosauria</taxon>
        <taxon>Archosauria</taxon>
        <taxon>Dinosauria</taxon>
        <taxon>Saurischia</taxon>
        <taxon>Theropoda</taxon>
        <taxon>Coelurosauria</taxon>
        <taxon>Aves</taxon>
        <taxon>Neognathae</taxon>
        <taxon>Galloanserae</taxon>
        <taxon>Galliformes</taxon>
        <taxon>Phasianidae</taxon>
        <taxon>Phasianinae</taxon>
        <taxon>Pavo</taxon>
    </lineage>
</organism>